<feature type="compositionally biased region" description="Polar residues" evidence="12">
    <location>
        <begin position="356"/>
        <end position="368"/>
    </location>
</feature>
<feature type="compositionally biased region" description="Low complexity" evidence="12">
    <location>
        <begin position="445"/>
        <end position="454"/>
    </location>
</feature>
<feature type="region of interest" description="Disordered" evidence="12">
    <location>
        <begin position="1374"/>
        <end position="1396"/>
    </location>
</feature>
<gene>
    <name evidence="13" type="ORF">DSTB1V02_LOCUS2627</name>
</gene>
<keyword evidence="6" id="KW-0256">Endoplasmic reticulum</keyword>
<organism evidence="13">
    <name type="scientific">Darwinula stevensoni</name>
    <dbReference type="NCBI Taxonomy" id="69355"/>
    <lineage>
        <taxon>Eukaryota</taxon>
        <taxon>Metazoa</taxon>
        <taxon>Ecdysozoa</taxon>
        <taxon>Arthropoda</taxon>
        <taxon>Crustacea</taxon>
        <taxon>Oligostraca</taxon>
        <taxon>Ostracoda</taxon>
        <taxon>Podocopa</taxon>
        <taxon>Podocopida</taxon>
        <taxon>Darwinulocopina</taxon>
        <taxon>Darwinuloidea</taxon>
        <taxon>Darwinulidae</taxon>
        <taxon>Darwinula</taxon>
    </lineage>
</organism>
<evidence type="ECO:0000256" key="8">
    <source>
        <dbReference type="ARBA" id="ARBA00023055"/>
    </source>
</evidence>
<feature type="region of interest" description="Disordered" evidence="12">
    <location>
        <begin position="1528"/>
        <end position="1571"/>
    </location>
</feature>
<dbReference type="GO" id="GO:0034727">
    <property type="term" value="P:piecemeal microautophagy of the nucleus"/>
    <property type="evidence" value="ECO:0007669"/>
    <property type="project" value="TreeGrafter"/>
</dbReference>
<keyword evidence="8" id="KW-0445">Lipid transport</keyword>
<keyword evidence="9" id="KW-0472">Membrane</keyword>
<proteinExistence type="inferred from homology"/>
<dbReference type="GO" id="GO:0034045">
    <property type="term" value="C:phagophore assembly site membrane"/>
    <property type="evidence" value="ECO:0007669"/>
    <property type="project" value="UniProtKB-SubCell"/>
</dbReference>
<name>A0A7R9A011_9CRUS</name>
<feature type="compositionally biased region" description="Low complexity" evidence="12">
    <location>
        <begin position="1553"/>
        <end position="1568"/>
    </location>
</feature>
<dbReference type="PANTHER" id="PTHR13190">
    <property type="entry name" value="AUTOPHAGY-RELATED 2, ISOFORM A"/>
    <property type="match status" value="1"/>
</dbReference>
<dbReference type="PANTHER" id="PTHR13190:SF1">
    <property type="entry name" value="AUTOPHAGY-RELATED 2, ISOFORM A"/>
    <property type="match status" value="1"/>
</dbReference>
<evidence type="ECO:0000256" key="5">
    <source>
        <dbReference type="ARBA" id="ARBA00022448"/>
    </source>
</evidence>
<evidence type="ECO:0000256" key="7">
    <source>
        <dbReference type="ARBA" id="ARBA00023006"/>
    </source>
</evidence>
<dbReference type="GO" id="GO:0000422">
    <property type="term" value="P:autophagy of mitochondrion"/>
    <property type="evidence" value="ECO:0007669"/>
    <property type="project" value="TreeGrafter"/>
</dbReference>
<dbReference type="GO" id="GO:0005789">
    <property type="term" value="C:endoplasmic reticulum membrane"/>
    <property type="evidence" value="ECO:0007669"/>
    <property type="project" value="UniProtKB-SubCell"/>
</dbReference>
<dbReference type="InterPro" id="IPR026849">
    <property type="entry name" value="ATG2"/>
</dbReference>
<keyword evidence="14" id="KW-1185">Reference proteome</keyword>
<feature type="region of interest" description="Disordered" evidence="12">
    <location>
        <begin position="431"/>
        <end position="454"/>
    </location>
</feature>
<feature type="region of interest" description="Disordered" evidence="12">
    <location>
        <begin position="1939"/>
        <end position="1965"/>
    </location>
</feature>
<feature type="compositionally biased region" description="Basic and acidic residues" evidence="12">
    <location>
        <begin position="369"/>
        <end position="378"/>
    </location>
</feature>
<evidence type="ECO:0000256" key="4">
    <source>
        <dbReference type="ARBA" id="ARBA00018070"/>
    </source>
</evidence>
<keyword evidence="5" id="KW-0813">Transport</keyword>
<dbReference type="GO" id="GO:0061723">
    <property type="term" value="P:glycophagy"/>
    <property type="evidence" value="ECO:0007669"/>
    <property type="project" value="TreeGrafter"/>
</dbReference>
<evidence type="ECO:0000256" key="10">
    <source>
        <dbReference type="ARBA" id="ARBA00024479"/>
    </source>
</evidence>
<evidence type="ECO:0000256" key="11">
    <source>
        <dbReference type="ARBA" id="ARBA00024615"/>
    </source>
</evidence>
<feature type="region of interest" description="Disordered" evidence="12">
    <location>
        <begin position="1721"/>
        <end position="1779"/>
    </location>
</feature>
<dbReference type="EMBL" id="LR899818">
    <property type="protein sequence ID" value="CAD7242674.1"/>
    <property type="molecule type" value="Genomic_DNA"/>
</dbReference>
<evidence type="ECO:0000313" key="14">
    <source>
        <dbReference type="Proteomes" id="UP000677054"/>
    </source>
</evidence>
<comment type="catalytic activity">
    <reaction evidence="11">
        <text>a 1,2-diacyl-sn-glycero-3-phosphoethanolamine(in) = a 1,2-diacyl-sn-glycero-3-phosphoethanolamine(out)</text>
        <dbReference type="Rhea" id="RHEA:38895"/>
        <dbReference type="ChEBI" id="CHEBI:64612"/>
    </reaction>
</comment>
<feature type="compositionally biased region" description="Basic residues" evidence="12">
    <location>
        <begin position="1528"/>
        <end position="1537"/>
    </location>
</feature>
<dbReference type="EMBL" id="CAJPEV010000301">
    <property type="protein sequence ID" value="CAG0883695.1"/>
    <property type="molecule type" value="Genomic_DNA"/>
</dbReference>
<accession>A0A7R9A011</accession>
<comment type="subcellular location">
    <subcellularLocation>
        <location evidence="1">Endoplasmic reticulum membrane</location>
        <topology evidence="1">Peripheral membrane protein</topology>
    </subcellularLocation>
    <subcellularLocation>
        <location evidence="2">Preautophagosomal structure membrane</location>
        <topology evidence="2">Peripheral membrane protein</topology>
    </subcellularLocation>
</comment>
<dbReference type="GO" id="GO:0043495">
    <property type="term" value="F:protein-membrane adaptor activity"/>
    <property type="evidence" value="ECO:0007669"/>
    <property type="project" value="TreeGrafter"/>
</dbReference>
<dbReference type="GO" id="GO:0061709">
    <property type="term" value="P:reticulophagy"/>
    <property type="evidence" value="ECO:0007669"/>
    <property type="project" value="TreeGrafter"/>
</dbReference>
<sequence length="2053" mass="228350">MPWYFPWSEAVKNRACRYLLQRYLGQYLEHKLTLDQLSVDLYSGVGRITDIFLDVVGLNELGEQYHLPLEFIEGYVGEITISIPWSSLLNESIFMEVRGLRLTVQPKQRDDFASVFDSMWGSMTSSIQIAEECLRSEKGDPKLPEYGQPLEGLEMFAQAIDTVLSKVKVRLLDTTFRVEHVPKNSNTGVAFEIRVKQIDYFDEAGVEMRKGEDMPKQGYQPAAFSIKKMYFHGVSFFVDEFPSRARTFSRSHSSSLGASTHDQDMFQSFSETLNPKTDSSPESEGGSNICNGPEPILLGHLTGRQELRLRLKLVETVPGVKVDLELNCGSLILLFTPRQAHIALAMLEGIASPSMEDTSNVGGYQKTQTSRDKPMESDDFEKVEKELQRQIQEKNWMAPSNLANMQGWTSHSLEDEEFLPMRGKHGYRHCPPGGSLAPSSADNASSQMDTSTGSLSSSVTFASSTAAGYPLGSFLLKGTERDNFKTSKKINHIGKGDEGMSELTHFQVRLSSMALILLHDDILTCAVDGRGHLAKSSVNQLKSMVGKFFSSIENYTSDGFTQNEFRKADKIFRDACAFSHCRLLAAPVSLEGSEKSSSSKSVIFCHLSAANAILTESLCMKGKDESLLYEDSVLLDFGKQTSSAEKQSGKTDIRLDVTYTEYLIPAHHRQGRPHLQLRFDFAPFTSEVDISITDRLGALLWTQLLPKKNVESTGTLHDMISDPAPGHITSIQIVFSSAKLHFRFPIPDLRPLHDTSRAPWWQRNVRPDAIVFDLSDGAFSTTFESGSPKIELDVTAKDIHVSYLENASHPEEMISFLRGSCISDAEDAGIPRLTLHIYGAEAHMYGCDRTSDNLVDCEPSSVSIMGPLVKECEGRDPSPFTKRQILYNLAPNPSHGEKGVDGEELVVPSDKAELDAFIERTLSNCQYHIDLSIPSLTLFFPSKKFYELIYNRLNTDLLMWEPAAPHSHQSFSHASTVPSHRLQDSIYQAFTMCKSGLLRDSDSDTDEERGYNEKTPLGKLQRGIVGQNEVVLTLSSQRVFCSLHVPFKCGIDNCCDMDVTYFKDEMNDLVLGRHGELLVEGWEVDNVPDSVKHARLLPEELRSYGDPQLTLYLSDEGVPTSMNGFVGKGMDSLDMITLVIEHNLDKDHHLKRFQIALAFRGTTLRYRMFPTNQGWLNELIDFFDVVDFPLDGYEPPTVVSELHLHFWGSAIDYRPLNLPLRAMITVESFTVSGNLASQTSTSLLRFIIEDGELWLSDQVSDIPTVSLHAHYACVVEVGLFDITLRLCNRKDTKNPRVDFHATNNVVHIRTCADSFQALTDLIKYLASKGDLVMADETPATVPISHLEETVYTDGLCALDRDGKVKVPDLMAEAMKESSSGTNSHANSAHPSPEEKPPLEIFFYAGDEAGEFGTYVRECKGEKLVMSDLEDALADASVEDRRSSEEDFCILENDPGTGILSKRGEPQVKILTSEPISVVEHHFKAPIRKADILKAPKDFPQPTHRYTLHKMSLVWHIYGGWDFDSTALHRGKGPKKKSGGMESPKHQSTRGQESAGYSGSKPSSHSVHFSSEDIKQSVSILWSPKKKSGNKDCRGGVNRDINTAVEFHLLKMSFQHEVYPESTPQASRQVLVISDIEILDRLSSSQINKFLYLYSSEAMPRQTHANMLSVKAVHSRPDMSAGAEECSLRISVSPLRLNVDQDALFFLHDFFLSVSGGSSPLSKNVDSGGSGLKQPVMKCGKADGSEEQDVSDEEDGSGEDDQEDSHSFFSEPSYKEESHQSQPIYFRSVLFSPEVPIRVDYHGKRVDLGQGPLRGLLIGLAQLNCSELCLKRIELRHGILGVDRLMAYLISEWANDIRTTQLPNILGGVGPIHAFVQLFQGLRDLVCLPVEQYQKDGRIVRGLQKGAASFSTSTAGATLELTNRLVQAIQLAAETAYDMVSPGPSVRSRHGRRSSHKRRTPQPADLREGVSNAYQVVRTGLGETAHTLVLAASREHEHKGVSGAVGGVLRQLPPTIVRPIILATEATSSVLDGMRNQLIPDVRREQQEKWKTDS</sequence>
<keyword evidence="7" id="KW-0072">Autophagy</keyword>
<evidence type="ECO:0000256" key="1">
    <source>
        <dbReference type="ARBA" id="ARBA00004406"/>
    </source>
</evidence>
<comment type="similarity">
    <text evidence="3">Belongs to the ATG2 family.</text>
</comment>
<feature type="region of interest" description="Disordered" evidence="12">
    <location>
        <begin position="356"/>
        <end position="378"/>
    </location>
</feature>
<evidence type="ECO:0000313" key="13">
    <source>
        <dbReference type="EMBL" id="CAD7242674.1"/>
    </source>
</evidence>
<comment type="catalytic activity">
    <reaction evidence="10">
        <text>a 1,2-diacyl-sn-glycero-3-phospho-L-serine(in) = a 1,2-diacyl-sn-glycero-3-phospho-L-serine(out)</text>
        <dbReference type="Rhea" id="RHEA:38663"/>
        <dbReference type="ChEBI" id="CHEBI:57262"/>
    </reaction>
</comment>
<dbReference type="OrthoDB" id="18982at2759"/>
<evidence type="ECO:0000256" key="12">
    <source>
        <dbReference type="SAM" id="MobiDB-lite"/>
    </source>
</evidence>
<evidence type="ECO:0000256" key="9">
    <source>
        <dbReference type="ARBA" id="ARBA00023136"/>
    </source>
</evidence>
<feature type="compositionally biased region" description="Polar residues" evidence="12">
    <location>
        <begin position="1376"/>
        <end position="1389"/>
    </location>
</feature>
<feature type="compositionally biased region" description="Basic residues" evidence="12">
    <location>
        <begin position="1946"/>
        <end position="1959"/>
    </location>
</feature>
<dbReference type="GO" id="GO:0061908">
    <property type="term" value="C:phagophore"/>
    <property type="evidence" value="ECO:0007669"/>
    <property type="project" value="TreeGrafter"/>
</dbReference>
<dbReference type="Pfam" id="PF13329">
    <property type="entry name" value="ATG2_CAD"/>
    <property type="match status" value="3"/>
</dbReference>
<dbReference type="GO" id="GO:0000045">
    <property type="term" value="P:autophagosome assembly"/>
    <property type="evidence" value="ECO:0007669"/>
    <property type="project" value="TreeGrafter"/>
</dbReference>
<feature type="compositionally biased region" description="Acidic residues" evidence="12">
    <location>
        <begin position="1744"/>
        <end position="1762"/>
    </location>
</feature>
<evidence type="ECO:0000256" key="6">
    <source>
        <dbReference type="ARBA" id="ARBA00022824"/>
    </source>
</evidence>
<evidence type="ECO:0000256" key="3">
    <source>
        <dbReference type="ARBA" id="ARBA00009714"/>
    </source>
</evidence>
<reference evidence="13" key="1">
    <citation type="submission" date="2020-11" db="EMBL/GenBank/DDBJ databases">
        <authorList>
            <person name="Tran Van P."/>
        </authorList>
    </citation>
    <scope>NUCLEOTIDE SEQUENCE</scope>
</reference>
<dbReference type="GO" id="GO:0006869">
    <property type="term" value="P:lipid transport"/>
    <property type="evidence" value="ECO:0007669"/>
    <property type="project" value="UniProtKB-KW"/>
</dbReference>
<dbReference type="GO" id="GO:0032266">
    <property type="term" value="F:phosphatidylinositol-3-phosphate binding"/>
    <property type="evidence" value="ECO:0007669"/>
    <property type="project" value="TreeGrafter"/>
</dbReference>
<dbReference type="Proteomes" id="UP000677054">
    <property type="component" value="Unassembled WGS sequence"/>
</dbReference>
<protein>
    <recommendedName>
        <fullName evidence="4">Autophagy-related protein 2</fullName>
    </recommendedName>
</protein>
<evidence type="ECO:0000256" key="2">
    <source>
        <dbReference type="ARBA" id="ARBA00004623"/>
    </source>
</evidence>